<evidence type="ECO:0000256" key="5">
    <source>
        <dbReference type="ARBA" id="ARBA00022759"/>
    </source>
</evidence>
<evidence type="ECO:0000256" key="8">
    <source>
        <dbReference type="ARBA" id="ARBA00023118"/>
    </source>
</evidence>
<evidence type="ECO:0000313" key="12">
    <source>
        <dbReference type="Proteomes" id="UP000553343"/>
    </source>
</evidence>
<dbReference type="AlphaFoldDB" id="A0A850TA45"/>
<dbReference type="SUPFAM" id="SSF143430">
    <property type="entry name" value="TTP0101/SSO1404-like"/>
    <property type="match status" value="1"/>
</dbReference>
<dbReference type="Gene3D" id="3.30.70.240">
    <property type="match status" value="1"/>
</dbReference>
<keyword evidence="8 9" id="KW-0051">Antiviral defense</keyword>
<keyword evidence="6 9" id="KW-0378">Hydrolase</keyword>
<keyword evidence="3 9" id="KW-0540">Nuclease</keyword>
<dbReference type="HAMAP" id="MF_01471">
    <property type="entry name" value="Cas2"/>
    <property type="match status" value="1"/>
</dbReference>
<dbReference type="GO" id="GO:0016787">
    <property type="term" value="F:hydrolase activity"/>
    <property type="evidence" value="ECO:0007669"/>
    <property type="project" value="UniProtKB-KW"/>
</dbReference>
<comment type="cofactor">
    <cofactor evidence="1 9">
        <name>Mg(2+)</name>
        <dbReference type="ChEBI" id="CHEBI:18420"/>
    </cofactor>
</comment>
<feature type="region of interest" description="Disordered" evidence="10">
    <location>
        <begin position="79"/>
        <end position="100"/>
    </location>
</feature>
<comment type="caution">
    <text evidence="11">The sequence shown here is derived from an EMBL/GenBank/DDBJ whole genome shotgun (WGS) entry which is preliminary data.</text>
</comment>
<evidence type="ECO:0000256" key="7">
    <source>
        <dbReference type="ARBA" id="ARBA00022842"/>
    </source>
</evidence>
<gene>
    <name evidence="9 11" type="primary">cas2</name>
    <name evidence="11" type="ORF">HXW94_15975</name>
</gene>
<evidence type="ECO:0000256" key="4">
    <source>
        <dbReference type="ARBA" id="ARBA00022723"/>
    </source>
</evidence>
<organism evidence="11 12">
    <name type="scientific">Desulfobacter latus</name>
    <dbReference type="NCBI Taxonomy" id="2292"/>
    <lineage>
        <taxon>Bacteria</taxon>
        <taxon>Pseudomonadati</taxon>
        <taxon>Thermodesulfobacteriota</taxon>
        <taxon>Desulfobacteria</taxon>
        <taxon>Desulfobacterales</taxon>
        <taxon>Desulfobacteraceae</taxon>
        <taxon>Desulfobacter</taxon>
    </lineage>
</organism>
<dbReference type="EC" id="3.1.-.-" evidence="9"/>
<reference evidence="11 12" key="1">
    <citation type="submission" date="2020-06" db="EMBL/GenBank/DDBJ databases">
        <title>High-quality draft genome of sulfate reducer Desulfobacter latus type strain AcrS2 isolated from marine sediment.</title>
        <authorList>
            <person name="Hoppe M."/>
            <person name="Larsen C.K."/>
            <person name="Marshall I.P.G."/>
            <person name="Schramm A."/>
            <person name="Marietou A.G."/>
        </authorList>
    </citation>
    <scope>NUCLEOTIDE SEQUENCE [LARGE SCALE GENOMIC DNA]</scope>
    <source>
        <strain evidence="11 12">AcRS2</strain>
    </source>
</reference>
<comment type="similarity">
    <text evidence="2 9">Belongs to the CRISPR-associated endoribonuclease Cas2 protein family.</text>
</comment>
<evidence type="ECO:0000256" key="10">
    <source>
        <dbReference type="SAM" id="MobiDB-lite"/>
    </source>
</evidence>
<feature type="binding site" evidence="9">
    <location>
        <position position="8"/>
    </location>
    <ligand>
        <name>Mg(2+)</name>
        <dbReference type="ChEBI" id="CHEBI:18420"/>
        <note>catalytic</note>
    </ligand>
</feature>
<name>A0A850TA45_9BACT</name>
<evidence type="ECO:0000256" key="9">
    <source>
        <dbReference type="HAMAP-Rule" id="MF_01471"/>
    </source>
</evidence>
<protein>
    <recommendedName>
        <fullName evidence="9">CRISPR-associated endoribonuclease Cas2</fullName>
        <ecNumber evidence="9">3.1.-.-</ecNumber>
    </recommendedName>
</protein>
<keyword evidence="12" id="KW-1185">Reference proteome</keyword>
<keyword evidence="5 9" id="KW-0255">Endonuclease</keyword>
<dbReference type="InterPro" id="IPR019199">
    <property type="entry name" value="Virulence_VapD/CRISPR_Cas2"/>
</dbReference>
<dbReference type="GO" id="GO:0004521">
    <property type="term" value="F:RNA endonuclease activity"/>
    <property type="evidence" value="ECO:0007669"/>
    <property type="project" value="InterPro"/>
</dbReference>
<comment type="subunit">
    <text evidence="9">Homodimer, forms a heterotetramer with a Cas1 homodimer.</text>
</comment>
<dbReference type="PANTHER" id="PTHR34405">
    <property type="entry name" value="CRISPR-ASSOCIATED ENDORIBONUCLEASE CAS2"/>
    <property type="match status" value="1"/>
</dbReference>
<evidence type="ECO:0000313" key="11">
    <source>
        <dbReference type="EMBL" id="NWH06462.1"/>
    </source>
</evidence>
<comment type="function">
    <text evidence="9">CRISPR (clustered regularly interspaced short palindromic repeat), is an adaptive immune system that provides protection against mobile genetic elements (viruses, transposable elements and conjugative plasmids). CRISPR clusters contain sequences complementary to antecedent mobile elements and target invading nucleic acids. CRISPR clusters are transcribed and processed into CRISPR RNA (crRNA). Functions as a ssRNA-specific endoribonuclease. Involved in the integration of spacer DNA into the CRISPR cassette.</text>
</comment>
<evidence type="ECO:0000256" key="3">
    <source>
        <dbReference type="ARBA" id="ARBA00022722"/>
    </source>
</evidence>
<dbReference type="GO" id="GO:0051607">
    <property type="term" value="P:defense response to virus"/>
    <property type="evidence" value="ECO:0007669"/>
    <property type="project" value="UniProtKB-UniRule"/>
</dbReference>
<keyword evidence="4 9" id="KW-0479">Metal-binding</keyword>
<dbReference type="NCBIfam" id="TIGR01573">
    <property type="entry name" value="cas2"/>
    <property type="match status" value="1"/>
</dbReference>
<dbReference type="InterPro" id="IPR021127">
    <property type="entry name" value="CRISPR_associated_Cas2"/>
</dbReference>
<evidence type="ECO:0000256" key="2">
    <source>
        <dbReference type="ARBA" id="ARBA00009959"/>
    </source>
</evidence>
<dbReference type="GO" id="GO:0043571">
    <property type="term" value="P:maintenance of CRISPR repeat elements"/>
    <property type="evidence" value="ECO:0007669"/>
    <property type="project" value="UniProtKB-UniRule"/>
</dbReference>
<proteinExistence type="inferred from homology"/>
<accession>A0A850TA45</accession>
<keyword evidence="7 9" id="KW-0460">Magnesium</keyword>
<evidence type="ECO:0000256" key="1">
    <source>
        <dbReference type="ARBA" id="ARBA00001946"/>
    </source>
</evidence>
<sequence>MYILMTYDVEARRTEKFKKLLRKYLEHIQYSVFSGDLSEAKVIELRREISRLLRPNERVTEISAANRKNVTVAHYIKSENGKGEAKRTEDSSHSSDFYVF</sequence>
<feature type="compositionally biased region" description="Basic and acidic residues" evidence="10">
    <location>
        <begin position="79"/>
        <end position="93"/>
    </location>
</feature>
<dbReference type="Proteomes" id="UP000553343">
    <property type="component" value="Unassembled WGS sequence"/>
</dbReference>
<dbReference type="EMBL" id="JACADJ010000078">
    <property type="protein sequence ID" value="NWH06462.1"/>
    <property type="molecule type" value="Genomic_DNA"/>
</dbReference>
<dbReference type="Pfam" id="PF09827">
    <property type="entry name" value="CRISPR_Cas2"/>
    <property type="match status" value="1"/>
</dbReference>
<evidence type="ECO:0000256" key="6">
    <source>
        <dbReference type="ARBA" id="ARBA00022801"/>
    </source>
</evidence>
<dbReference type="GO" id="GO:0046872">
    <property type="term" value="F:metal ion binding"/>
    <property type="evidence" value="ECO:0007669"/>
    <property type="project" value="UniProtKB-UniRule"/>
</dbReference>
<dbReference type="CDD" id="cd09725">
    <property type="entry name" value="Cas2_I_II_III"/>
    <property type="match status" value="1"/>
</dbReference>